<evidence type="ECO:0000256" key="3">
    <source>
        <dbReference type="ARBA" id="ARBA00022490"/>
    </source>
</evidence>
<dbReference type="PANTHER" id="PTHR35259">
    <property type="entry name" value="BOMBESIN RECEPTOR-ACTIVATED PROTEIN C6ORF89"/>
    <property type="match status" value="1"/>
</dbReference>
<name>A0ABD3TWB0_SINWO</name>
<evidence type="ECO:0000313" key="10">
    <source>
        <dbReference type="EMBL" id="KAL3841310.1"/>
    </source>
</evidence>
<organism evidence="10 11">
    <name type="scientific">Sinanodonta woodiana</name>
    <name type="common">Chinese pond mussel</name>
    <name type="synonym">Anodonta woodiana</name>
    <dbReference type="NCBI Taxonomy" id="1069815"/>
    <lineage>
        <taxon>Eukaryota</taxon>
        <taxon>Metazoa</taxon>
        <taxon>Spiralia</taxon>
        <taxon>Lophotrochozoa</taxon>
        <taxon>Mollusca</taxon>
        <taxon>Bivalvia</taxon>
        <taxon>Autobranchia</taxon>
        <taxon>Heteroconchia</taxon>
        <taxon>Palaeoheterodonta</taxon>
        <taxon>Unionida</taxon>
        <taxon>Unionoidea</taxon>
        <taxon>Unionidae</taxon>
        <taxon>Unioninae</taxon>
        <taxon>Sinanodonta</taxon>
    </lineage>
</organism>
<keyword evidence="6 9" id="KW-1133">Transmembrane helix</keyword>
<feature type="transmembrane region" description="Helical" evidence="9">
    <location>
        <begin position="74"/>
        <end position="96"/>
    </location>
</feature>
<keyword evidence="11" id="KW-1185">Reference proteome</keyword>
<proteinExistence type="predicted"/>
<keyword evidence="5" id="KW-0735">Signal-anchor</keyword>
<dbReference type="InterPro" id="IPR038757">
    <property type="entry name" value="BRAP"/>
</dbReference>
<keyword evidence="3" id="KW-0963">Cytoplasm</keyword>
<reference evidence="10 11" key="1">
    <citation type="submission" date="2024-11" db="EMBL/GenBank/DDBJ databases">
        <title>Chromosome-level genome assembly of the freshwater bivalve Anodonta woodiana.</title>
        <authorList>
            <person name="Chen X."/>
        </authorList>
    </citation>
    <scope>NUCLEOTIDE SEQUENCE [LARGE SCALE GENOMIC DNA]</scope>
    <source>
        <strain evidence="10">MN2024</strain>
        <tissue evidence="10">Gills</tissue>
    </source>
</reference>
<gene>
    <name evidence="10" type="ORF">ACJMK2_019473</name>
</gene>
<comment type="subcellular location">
    <subcellularLocation>
        <location evidence="2">Cytoplasm</location>
    </subcellularLocation>
    <subcellularLocation>
        <location evidence="1">Golgi apparatus membrane</location>
        <topology evidence="1">Single-pass type II membrane protein</topology>
    </subcellularLocation>
</comment>
<evidence type="ECO:0000256" key="5">
    <source>
        <dbReference type="ARBA" id="ARBA00022968"/>
    </source>
</evidence>
<dbReference type="PANTHER" id="PTHR35259:SF1">
    <property type="entry name" value="BOMBESIN RECEPTOR-ACTIVATED PROTEIN C6ORF89"/>
    <property type="match status" value="1"/>
</dbReference>
<keyword evidence="7" id="KW-0333">Golgi apparatus</keyword>
<evidence type="ECO:0000313" key="11">
    <source>
        <dbReference type="Proteomes" id="UP001634394"/>
    </source>
</evidence>
<evidence type="ECO:0000256" key="8">
    <source>
        <dbReference type="ARBA" id="ARBA00023136"/>
    </source>
</evidence>
<dbReference type="Proteomes" id="UP001634394">
    <property type="component" value="Unassembled WGS sequence"/>
</dbReference>
<dbReference type="GO" id="GO:0000139">
    <property type="term" value="C:Golgi membrane"/>
    <property type="evidence" value="ECO:0007669"/>
    <property type="project" value="UniProtKB-SubCell"/>
</dbReference>
<keyword evidence="8 9" id="KW-0472">Membrane</keyword>
<keyword evidence="4 9" id="KW-0812">Transmembrane</keyword>
<evidence type="ECO:0000256" key="9">
    <source>
        <dbReference type="SAM" id="Phobius"/>
    </source>
</evidence>
<evidence type="ECO:0000256" key="2">
    <source>
        <dbReference type="ARBA" id="ARBA00004496"/>
    </source>
</evidence>
<evidence type="ECO:0000256" key="6">
    <source>
        <dbReference type="ARBA" id="ARBA00022989"/>
    </source>
</evidence>
<dbReference type="EMBL" id="JBJQND010000017">
    <property type="protein sequence ID" value="KAL3841310.1"/>
    <property type="molecule type" value="Genomic_DNA"/>
</dbReference>
<evidence type="ECO:0000256" key="4">
    <source>
        <dbReference type="ARBA" id="ARBA00022692"/>
    </source>
</evidence>
<dbReference type="AlphaFoldDB" id="A0ABD3TWB0"/>
<evidence type="ECO:0000256" key="1">
    <source>
        <dbReference type="ARBA" id="ARBA00004323"/>
    </source>
</evidence>
<comment type="caution">
    <text evidence="10">The sequence shown here is derived from an EMBL/GenBank/DDBJ whole genome shotgun (WGS) entry which is preliminary data.</text>
</comment>
<protein>
    <submittedName>
        <fullName evidence="10">Uncharacterized protein</fullName>
    </submittedName>
</protein>
<evidence type="ECO:0000256" key="7">
    <source>
        <dbReference type="ARBA" id="ARBA00023034"/>
    </source>
</evidence>
<accession>A0ABD3TWB0</accession>
<sequence length="371" mass="42988">MNNMSSMDREVNEYILFLKENVSELQRLGKEWGMADEEINRCIDKALENSTVSTKNQTKSGKNYGRKAWIYIRLVLRASLYSVLTMIALLSGILILTSLHKPTERYVGKTLEPYGYTIFRFIRLATLPFHQIFRITYLYDAECMINNPFFVEESPECWLCSNTNTVKEINTDEFKPEKLTLYIRSWKPVLFKSALKRNVTYQDLRELYLSHRVHLDSSVYILESSHPSIQSLQAMFEEDRETFIKEANEFYFIWESRKVASSISLRHLFPRPSFMPLKSEITLDKTVIIHGPGMNTSQLPATIDRWYMYTQSSGTRRVAVTPAGDCKMSCSTMLVILQPGDTLLFTSQLWWVQLLTNGDEISVGYVVSFSP</sequence>